<dbReference type="EMBL" id="GL735504">
    <property type="protein sequence ID" value="EFX60828.1"/>
    <property type="molecule type" value="Genomic_DNA"/>
</dbReference>
<dbReference type="OrthoDB" id="28868at2759"/>
<dbReference type="HOGENOM" id="CLU_021098_1_0_1"/>
<dbReference type="InParanoid" id="E9I5A2"/>
<name>E9I5A2_DAPPU</name>
<dbReference type="KEGG" id="dpx:DAPPUDRAFT_341228"/>
<proteinExistence type="predicted"/>
<keyword evidence="2" id="KW-1185">Reference proteome</keyword>
<dbReference type="AlphaFoldDB" id="E9I5A2"/>
<evidence type="ECO:0000313" key="1">
    <source>
        <dbReference type="EMBL" id="EFX60828.1"/>
    </source>
</evidence>
<sequence length="136" mass="15942">MDKFLKGDNLFSEFVQKALEELAFSKMHPRSENMTITYYAHHALMKVRSSFLERKWFEYLEKPHENKSLLEGAILICQWFNVDKEILPTIQDIEAYLKNIVEKVSSRVADSRVTANPIIKREDILLNISQVLLNDI</sequence>
<evidence type="ECO:0000313" key="2">
    <source>
        <dbReference type="Proteomes" id="UP000000305"/>
    </source>
</evidence>
<protein>
    <submittedName>
        <fullName evidence="1">Uncharacterized protein</fullName>
    </submittedName>
</protein>
<feature type="non-terminal residue" evidence="1">
    <location>
        <position position="136"/>
    </location>
</feature>
<dbReference type="Proteomes" id="UP000000305">
    <property type="component" value="Unassembled WGS sequence"/>
</dbReference>
<accession>E9I5A2</accession>
<reference evidence="1 2" key="1">
    <citation type="journal article" date="2011" name="Science">
        <title>The ecoresponsive genome of Daphnia pulex.</title>
        <authorList>
            <person name="Colbourne J.K."/>
            <person name="Pfrender M.E."/>
            <person name="Gilbert D."/>
            <person name="Thomas W.K."/>
            <person name="Tucker A."/>
            <person name="Oakley T.H."/>
            <person name="Tokishita S."/>
            <person name="Aerts A."/>
            <person name="Arnold G.J."/>
            <person name="Basu M.K."/>
            <person name="Bauer D.J."/>
            <person name="Caceres C.E."/>
            <person name="Carmel L."/>
            <person name="Casola C."/>
            <person name="Choi J.H."/>
            <person name="Detter J.C."/>
            <person name="Dong Q."/>
            <person name="Dusheyko S."/>
            <person name="Eads B.D."/>
            <person name="Frohlich T."/>
            <person name="Geiler-Samerotte K.A."/>
            <person name="Gerlach D."/>
            <person name="Hatcher P."/>
            <person name="Jogdeo S."/>
            <person name="Krijgsveld J."/>
            <person name="Kriventseva E.V."/>
            <person name="Kultz D."/>
            <person name="Laforsch C."/>
            <person name="Lindquist E."/>
            <person name="Lopez J."/>
            <person name="Manak J.R."/>
            <person name="Muller J."/>
            <person name="Pangilinan J."/>
            <person name="Patwardhan R.P."/>
            <person name="Pitluck S."/>
            <person name="Pritham E.J."/>
            <person name="Rechtsteiner A."/>
            <person name="Rho M."/>
            <person name="Rogozin I.B."/>
            <person name="Sakarya O."/>
            <person name="Salamov A."/>
            <person name="Schaack S."/>
            <person name="Shapiro H."/>
            <person name="Shiga Y."/>
            <person name="Skalitzky C."/>
            <person name="Smith Z."/>
            <person name="Souvorov A."/>
            <person name="Sung W."/>
            <person name="Tang Z."/>
            <person name="Tsuchiya D."/>
            <person name="Tu H."/>
            <person name="Vos H."/>
            <person name="Wang M."/>
            <person name="Wolf Y.I."/>
            <person name="Yamagata H."/>
            <person name="Yamada T."/>
            <person name="Ye Y."/>
            <person name="Shaw J.R."/>
            <person name="Andrews J."/>
            <person name="Crease T.J."/>
            <person name="Tang H."/>
            <person name="Lucas S.M."/>
            <person name="Robertson H.M."/>
            <person name="Bork P."/>
            <person name="Koonin E.V."/>
            <person name="Zdobnov E.M."/>
            <person name="Grigoriev I.V."/>
            <person name="Lynch M."/>
            <person name="Boore J.L."/>
        </authorList>
    </citation>
    <scope>NUCLEOTIDE SEQUENCE [LARGE SCALE GENOMIC DNA]</scope>
</reference>
<gene>
    <name evidence="1" type="ORF">DAPPUDRAFT_341228</name>
</gene>
<organism evidence="1 2">
    <name type="scientific">Daphnia pulex</name>
    <name type="common">Water flea</name>
    <dbReference type="NCBI Taxonomy" id="6669"/>
    <lineage>
        <taxon>Eukaryota</taxon>
        <taxon>Metazoa</taxon>
        <taxon>Ecdysozoa</taxon>
        <taxon>Arthropoda</taxon>
        <taxon>Crustacea</taxon>
        <taxon>Branchiopoda</taxon>
        <taxon>Diplostraca</taxon>
        <taxon>Cladocera</taxon>
        <taxon>Anomopoda</taxon>
        <taxon>Daphniidae</taxon>
        <taxon>Daphnia</taxon>
    </lineage>
</organism>